<dbReference type="AlphaFoldDB" id="A0AAW2QT48"/>
<name>A0AAW2QT48_9LAMI</name>
<keyword evidence="1" id="KW-0812">Transmembrane</keyword>
<dbReference type="Gene3D" id="1.25.40.1040">
    <property type="match status" value="1"/>
</dbReference>
<evidence type="ECO:0000256" key="1">
    <source>
        <dbReference type="SAM" id="Phobius"/>
    </source>
</evidence>
<organism evidence="2">
    <name type="scientific">Sesamum angustifolium</name>
    <dbReference type="NCBI Taxonomy" id="2727405"/>
    <lineage>
        <taxon>Eukaryota</taxon>
        <taxon>Viridiplantae</taxon>
        <taxon>Streptophyta</taxon>
        <taxon>Embryophyta</taxon>
        <taxon>Tracheophyta</taxon>
        <taxon>Spermatophyta</taxon>
        <taxon>Magnoliopsida</taxon>
        <taxon>eudicotyledons</taxon>
        <taxon>Gunneridae</taxon>
        <taxon>Pentapetalae</taxon>
        <taxon>asterids</taxon>
        <taxon>lamiids</taxon>
        <taxon>Lamiales</taxon>
        <taxon>Pedaliaceae</taxon>
        <taxon>Sesamum</taxon>
    </lineage>
</organism>
<feature type="transmembrane region" description="Helical" evidence="1">
    <location>
        <begin position="199"/>
        <end position="223"/>
    </location>
</feature>
<dbReference type="EMBL" id="JACGWK010000002">
    <property type="protein sequence ID" value="KAL0370729.1"/>
    <property type="molecule type" value="Genomic_DNA"/>
</dbReference>
<keyword evidence="1" id="KW-1133">Transmembrane helix</keyword>
<gene>
    <name evidence="2" type="ORF">Sangu_0391000</name>
</gene>
<accession>A0AAW2QT48</accession>
<dbReference type="PANTHER" id="PTHR22767:SF3">
    <property type="entry name" value="N-ALPHA-ACETYLTRANSFERASE 25, NATB AUXILIARY SUBUNIT"/>
    <property type="match status" value="1"/>
</dbReference>
<dbReference type="GO" id="GO:0031416">
    <property type="term" value="C:NatB complex"/>
    <property type="evidence" value="ECO:0007669"/>
    <property type="project" value="TreeGrafter"/>
</dbReference>
<keyword evidence="1" id="KW-0472">Membrane</keyword>
<dbReference type="PANTHER" id="PTHR22767">
    <property type="entry name" value="N-TERMINAL ACETYLTRANSFERASE-RELATED"/>
    <property type="match status" value="1"/>
</dbReference>
<sequence>MASKFGLAGGIPERRVRPIWDAVDSRQFKNALKLSTALLSKYPNSPYALALKALILERMGKNEEALSVCLNAKEILCTNDSNVFVDDLTLSTLQIVFQRLDHLELATSCYEYACTKYPNNLELMMGLFSCYVREYSFVKQQQIAIKMYKIAGEERFLLWAVCSIQLQAHGQICMLQSIYPSLVRRFQKLNIRLDKDLSLSYHLLWIFIILGYEFFAGSLRYVVSDTYPIPFRLLYVMHAASGKNFWEGLENGDSLHNDMWLGRLLARAQGQDYVAAADVFQKVLVLCLMTGNVFCKYLGCLLEDGSIFHQRTLILSSTKIHECKNFQISEELFDSRMSQAVDFVRKFDVVKDHLIIPARCPYLAHLEIERRKLLFGKGDADKVVEV</sequence>
<reference evidence="2" key="1">
    <citation type="submission" date="2020-06" db="EMBL/GenBank/DDBJ databases">
        <authorList>
            <person name="Li T."/>
            <person name="Hu X."/>
            <person name="Zhang T."/>
            <person name="Song X."/>
            <person name="Zhang H."/>
            <person name="Dai N."/>
            <person name="Sheng W."/>
            <person name="Hou X."/>
            <person name="Wei L."/>
        </authorList>
    </citation>
    <scope>NUCLEOTIDE SEQUENCE</scope>
    <source>
        <strain evidence="2">G01</strain>
        <tissue evidence="2">Leaf</tissue>
    </source>
</reference>
<evidence type="ECO:0000313" key="2">
    <source>
        <dbReference type="EMBL" id="KAL0370729.1"/>
    </source>
</evidence>
<reference evidence="2" key="2">
    <citation type="journal article" date="2024" name="Plant">
        <title>Genomic evolution and insights into agronomic trait innovations of Sesamum species.</title>
        <authorList>
            <person name="Miao H."/>
            <person name="Wang L."/>
            <person name="Qu L."/>
            <person name="Liu H."/>
            <person name="Sun Y."/>
            <person name="Le M."/>
            <person name="Wang Q."/>
            <person name="Wei S."/>
            <person name="Zheng Y."/>
            <person name="Lin W."/>
            <person name="Duan Y."/>
            <person name="Cao H."/>
            <person name="Xiong S."/>
            <person name="Wang X."/>
            <person name="Wei L."/>
            <person name="Li C."/>
            <person name="Ma Q."/>
            <person name="Ju M."/>
            <person name="Zhao R."/>
            <person name="Li G."/>
            <person name="Mu C."/>
            <person name="Tian Q."/>
            <person name="Mei H."/>
            <person name="Zhang T."/>
            <person name="Gao T."/>
            <person name="Zhang H."/>
        </authorList>
    </citation>
    <scope>NUCLEOTIDE SEQUENCE</scope>
    <source>
        <strain evidence="2">G01</strain>
    </source>
</reference>
<proteinExistence type="predicted"/>
<dbReference type="SUPFAM" id="SSF48452">
    <property type="entry name" value="TPR-like"/>
    <property type="match status" value="1"/>
</dbReference>
<dbReference type="InterPro" id="IPR011990">
    <property type="entry name" value="TPR-like_helical_dom_sf"/>
</dbReference>
<comment type="caution">
    <text evidence="2">The sequence shown here is derived from an EMBL/GenBank/DDBJ whole genome shotgun (WGS) entry which is preliminary data.</text>
</comment>
<protein>
    <submittedName>
        <fullName evidence="2">N-terminal acetyltransferase B complex auxiliary subunit NAA25</fullName>
    </submittedName>
</protein>